<feature type="site" description="Transition state stabilizer" evidence="8">
    <location>
        <position position="25"/>
    </location>
</feature>
<evidence type="ECO:0000313" key="11">
    <source>
        <dbReference type="Proteomes" id="UP000034723"/>
    </source>
</evidence>
<feature type="binding site" evidence="8">
    <location>
        <position position="82"/>
    </location>
    <ligand>
        <name>substrate</name>
    </ligand>
</feature>
<dbReference type="AlphaFoldDB" id="A0A0F7IDJ8"/>
<dbReference type="RefSeq" id="WP_048095270.1">
    <property type="nucleotide sequence ID" value="NZ_CP011267.1"/>
</dbReference>
<dbReference type="Pfam" id="PF00696">
    <property type="entry name" value="AA_kinase"/>
    <property type="match status" value="1"/>
</dbReference>
<keyword evidence="5 8" id="KW-0547">Nucleotide-binding</keyword>
<dbReference type="FunCoup" id="A0A0F7IDJ8">
    <property type="interactions" value="116"/>
</dbReference>
<comment type="similarity">
    <text evidence="8">Belongs to the acetylglutamate kinase family. ArgB subfamily.</text>
</comment>
<keyword evidence="7 8" id="KW-0067">ATP-binding</keyword>
<dbReference type="PATRIC" id="fig|113653.22.peg.1163"/>
<evidence type="ECO:0000259" key="9">
    <source>
        <dbReference type="Pfam" id="PF00696"/>
    </source>
</evidence>
<dbReference type="InParanoid" id="A0A0F7IDJ8"/>
<comment type="catalytic activity">
    <reaction evidence="8">
        <text>N-acetyl-L-glutamate + ATP = N-acetyl-L-glutamyl 5-phosphate + ADP</text>
        <dbReference type="Rhea" id="RHEA:14629"/>
        <dbReference type="ChEBI" id="CHEBI:30616"/>
        <dbReference type="ChEBI" id="CHEBI:44337"/>
        <dbReference type="ChEBI" id="CHEBI:57936"/>
        <dbReference type="ChEBI" id="CHEBI:456216"/>
        <dbReference type="EC" id="2.7.2.8"/>
    </reaction>
</comment>
<comment type="subcellular location">
    <subcellularLocation>
        <location evidence="8">Cytoplasm</location>
    </subcellularLocation>
</comment>
<dbReference type="PIRSF" id="PIRSF000728">
    <property type="entry name" value="NAGK"/>
    <property type="match status" value="1"/>
</dbReference>
<gene>
    <name evidence="8" type="primary">argB</name>
    <name evidence="10" type="ORF">GAH_01168</name>
</gene>
<keyword evidence="3 8" id="KW-0028">Amino-acid biosynthesis</keyword>
<keyword evidence="8" id="KW-0963">Cytoplasm</keyword>
<name>A0A0F7IDJ8_9EURY</name>
<dbReference type="PANTHER" id="PTHR23342">
    <property type="entry name" value="N-ACETYLGLUTAMATE SYNTHASE"/>
    <property type="match status" value="1"/>
</dbReference>
<evidence type="ECO:0000256" key="4">
    <source>
        <dbReference type="ARBA" id="ARBA00022679"/>
    </source>
</evidence>
<evidence type="ECO:0000256" key="7">
    <source>
        <dbReference type="ARBA" id="ARBA00022840"/>
    </source>
</evidence>
<dbReference type="NCBIfam" id="TIGR00761">
    <property type="entry name" value="argB"/>
    <property type="match status" value="1"/>
</dbReference>
<dbReference type="GO" id="GO:0003991">
    <property type="term" value="F:acetylglutamate kinase activity"/>
    <property type="evidence" value="ECO:0007669"/>
    <property type="project" value="UniProtKB-UniRule"/>
</dbReference>
<organism evidence="10 11">
    <name type="scientific">Geoglobus ahangari</name>
    <dbReference type="NCBI Taxonomy" id="113653"/>
    <lineage>
        <taxon>Archaea</taxon>
        <taxon>Methanobacteriati</taxon>
        <taxon>Methanobacteriota</taxon>
        <taxon>Archaeoglobi</taxon>
        <taxon>Archaeoglobales</taxon>
        <taxon>Archaeoglobaceae</taxon>
        <taxon>Geoglobus</taxon>
    </lineage>
</organism>
<dbReference type="Proteomes" id="UP000034723">
    <property type="component" value="Chromosome"/>
</dbReference>
<keyword evidence="11" id="KW-1185">Reference proteome</keyword>
<dbReference type="InterPro" id="IPR037528">
    <property type="entry name" value="ArgB"/>
</dbReference>
<keyword evidence="4 8" id="KW-0808">Transferase</keyword>
<keyword evidence="2 8" id="KW-0055">Arginine biosynthesis</keyword>
<dbReference type="InterPro" id="IPR041727">
    <property type="entry name" value="NAGK-C"/>
</dbReference>
<feature type="binding site" evidence="8">
    <location>
        <position position="185"/>
    </location>
    <ligand>
        <name>substrate</name>
    </ligand>
</feature>
<dbReference type="SUPFAM" id="SSF53633">
    <property type="entry name" value="Carbamate kinase-like"/>
    <property type="match status" value="1"/>
</dbReference>
<dbReference type="EC" id="2.7.2.8" evidence="8"/>
<feature type="domain" description="Aspartate/glutamate/uridylate kinase" evidence="9">
    <location>
        <begin position="21"/>
        <end position="267"/>
    </location>
</feature>
<dbReference type="GeneID" id="24803742"/>
<dbReference type="CDD" id="cd04250">
    <property type="entry name" value="AAK_NAGK-C"/>
    <property type="match status" value="1"/>
</dbReference>
<dbReference type="STRING" id="113653.GAH_01168"/>
<dbReference type="InterPro" id="IPR001048">
    <property type="entry name" value="Asp/Glu/Uridylate_kinase"/>
</dbReference>
<dbReference type="GO" id="GO:0005737">
    <property type="term" value="C:cytoplasm"/>
    <property type="evidence" value="ECO:0007669"/>
    <property type="project" value="UniProtKB-SubCell"/>
</dbReference>
<dbReference type="FunFam" id="3.40.1160.10:FF:000004">
    <property type="entry name" value="Acetylglutamate kinase"/>
    <property type="match status" value="1"/>
</dbReference>
<evidence type="ECO:0000256" key="1">
    <source>
        <dbReference type="ARBA" id="ARBA00004828"/>
    </source>
</evidence>
<feature type="site" description="Transition state stabilizer" evidence="8">
    <location>
        <position position="248"/>
    </location>
</feature>
<evidence type="ECO:0000256" key="5">
    <source>
        <dbReference type="ARBA" id="ARBA00022741"/>
    </source>
</evidence>
<dbReference type="InterPro" id="IPR036393">
    <property type="entry name" value="AceGlu_kinase-like_sf"/>
</dbReference>
<accession>A0A0F7IDJ8</accession>
<evidence type="ECO:0000256" key="2">
    <source>
        <dbReference type="ARBA" id="ARBA00022571"/>
    </source>
</evidence>
<dbReference type="EMBL" id="CP011267">
    <property type="protein sequence ID" value="AKG91520.1"/>
    <property type="molecule type" value="Genomic_DNA"/>
</dbReference>
<evidence type="ECO:0000256" key="6">
    <source>
        <dbReference type="ARBA" id="ARBA00022777"/>
    </source>
</evidence>
<dbReference type="HOGENOM" id="CLU_053680_0_0_2"/>
<evidence type="ECO:0000313" key="10">
    <source>
        <dbReference type="EMBL" id="AKG91520.1"/>
    </source>
</evidence>
<dbReference type="Gene3D" id="3.40.1160.10">
    <property type="entry name" value="Acetylglutamate kinase-like"/>
    <property type="match status" value="1"/>
</dbReference>
<dbReference type="KEGG" id="gah:GAH_01168"/>
<dbReference type="InterPro" id="IPR001057">
    <property type="entry name" value="Glu/AcGlu_kinase"/>
</dbReference>
<dbReference type="UniPathway" id="UPA00068">
    <property type="reaction ID" value="UER00107"/>
</dbReference>
<dbReference type="GO" id="GO:0005524">
    <property type="term" value="F:ATP binding"/>
    <property type="evidence" value="ECO:0007669"/>
    <property type="project" value="UniProtKB-UniRule"/>
</dbReference>
<protein>
    <recommendedName>
        <fullName evidence="8">Acetylglutamate kinase</fullName>
        <ecNumber evidence="8">2.7.2.8</ecNumber>
    </recommendedName>
    <alternativeName>
        <fullName evidence="8">N-acetyl-L-glutamate 5-phosphotransferase</fullName>
    </alternativeName>
    <alternativeName>
        <fullName evidence="8">NAG kinase</fullName>
        <shortName evidence="8">NAGK</shortName>
    </alternativeName>
</protein>
<evidence type="ECO:0000256" key="8">
    <source>
        <dbReference type="HAMAP-Rule" id="MF_00082"/>
    </source>
</evidence>
<comment type="pathway">
    <text evidence="1 8">Amino-acid biosynthesis; L-arginine biosynthesis; N(2)-acetyl-L-ornithine from L-glutamate: step 2/4.</text>
</comment>
<dbReference type="OrthoDB" id="6816at2157"/>
<keyword evidence="6 8" id="KW-0418">Kinase</keyword>
<dbReference type="PANTHER" id="PTHR23342:SF0">
    <property type="entry name" value="N-ACETYLGLUTAMATE SYNTHASE, MITOCHONDRIAL"/>
    <property type="match status" value="1"/>
</dbReference>
<dbReference type="HAMAP" id="MF_00082">
    <property type="entry name" value="ArgB"/>
    <property type="match status" value="1"/>
</dbReference>
<evidence type="ECO:0000256" key="3">
    <source>
        <dbReference type="ARBA" id="ARBA00022605"/>
    </source>
</evidence>
<feature type="binding site" evidence="8">
    <location>
        <begin position="60"/>
        <end position="61"/>
    </location>
    <ligand>
        <name>substrate</name>
    </ligand>
</feature>
<proteinExistence type="inferred from homology"/>
<dbReference type="PRINTS" id="PR00474">
    <property type="entry name" value="GLU5KINASE"/>
</dbReference>
<dbReference type="GO" id="GO:0042450">
    <property type="term" value="P:L-arginine biosynthetic process via ornithine"/>
    <property type="evidence" value="ECO:0007669"/>
    <property type="project" value="UniProtKB-UniRule"/>
</dbReference>
<reference evidence="10 11" key="1">
    <citation type="submission" date="2015-04" db="EMBL/GenBank/DDBJ databases">
        <title>The complete genome sequence of the hyperthermophilic, obligate iron-reducing archaeon Geoglobus ahangari strain 234T.</title>
        <authorList>
            <person name="Manzella M.P."/>
            <person name="Holmes D.E."/>
            <person name="Rocheleau J.M."/>
            <person name="Chung A."/>
            <person name="Reguera G."/>
            <person name="Kashefi K."/>
        </authorList>
    </citation>
    <scope>NUCLEOTIDE SEQUENCE [LARGE SCALE GENOMIC DNA]</scope>
    <source>
        <strain evidence="10 11">234</strain>
    </source>
</reference>
<dbReference type="InterPro" id="IPR004662">
    <property type="entry name" value="AcgluKinase_fam"/>
</dbReference>
<comment type="function">
    <text evidence="8">Catalyzes the ATP-dependent phosphorylation of N-acetyl-L-glutamate.</text>
</comment>
<sequence>MEKVSVLVEALPYIREFHGQTMVIKIGGHAMVSEDVLEKTVKDILLLYFVGIKPVVVHGGGPEISEKMKKFGIQPKFVDGLRITDKETIEIVEMVLDGKVNSKIVSYFIKNGGKAVGMSGKDGLLVVARKKKVKKKVGESEVEVDLGFVGETEYVNPGILEIIIDNGYIPVISPVAIDLNGNVYNMNADIVAGDIAGALKAKKLIMLTDVDGIYRDKDDRSSLISKMSKDELERMLREGRLDGGMIPKAEAIINALNNGVEKAHIINGSKEHSILIELFTKEGIGTMVYR</sequence>